<dbReference type="InterPro" id="IPR001011">
    <property type="entry name" value="Acid_Pase_classA_bac"/>
</dbReference>
<name>A0ABU9Y576_9SPHN</name>
<protein>
    <recommendedName>
        <fullName evidence="1">Acid phosphatase</fullName>
        <ecNumber evidence="1">3.1.3.2</ecNumber>
    </recommendedName>
</protein>
<evidence type="ECO:0000313" key="3">
    <source>
        <dbReference type="EMBL" id="MEN2790955.1"/>
    </source>
</evidence>
<keyword evidence="1" id="KW-0378">Hydrolase</keyword>
<dbReference type="PRINTS" id="PR00483">
    <property type="entry name" value="BACPHPHTASE"/>
</dbReference>
<feature type="domain" description="Phosphatidic acid phosphatase type 2/haloperoxidase" evidence="2">
    <location>
        <begin position="107"/>
        <end position="219"/>
    </location>
</feature>
<evidence type="ECO:0000313" key="4">
    <source>
        <dbReference type="Proteomes" id="UP001419910"/>
    </source>
</evidence>
<organism evidence="3 4">
    <name type="scientific">Sphingomonas oligophenolica</name>
    <dbReference type="NCBI Taxonomy" id="301154"/>
    <lineage>
        <taxon>Bacteria</taxon>
        <taxon>Pseudomonadati</taxon>
        <taxon>Pseudomonadota</taxon>
        <taxon>Alphaproteobacteria</taxon>
        <taxon>Sphingomonadales</taxon>
        <taxon>Sphingomonadaceae</taxon>
        <taxon>Sphingomonas</taxon>
    </lineage>
</organism>
<dbReference type="Gene3D" id="1.20.144.10">
    <property type="entry name" value="Phosphatidic acid phosphatase type 2/haloperoxidase"/>
    <property type="match status" value="1"/>
</dbReference>
<dbReference type="InterPro" id="IPR036938">
    <property type="entry name" value="PAP2/HPO_sf"/>
</dbReference>
<comment type="caution">
    <text evidence="3">The sequence shown here is derived from an EMBL/GenBank/DDBJ whole genome shotgun (WGS) entry which is preliminary data.</text>
</comment>
<keyword evidence="4" id="KW-1185">Reference proteome</keyword>
<dbReference type="Pfam" id="PF01569">
    <property type="entry name" value="PAP2"/>
    <property type="match status" value="1"/>
</dbReference>
<accession>A0ABU9Y576</accession>
<reference evidence="3 4" key="1">
    <citation type="submission" date="2024-05" db="EMBL/GenBank/DDBJ databases">
        <authorList>
            <person name="Liu Q."/>
            <person name="Xin Y.-H."/>
        </authorList>
    </citation>
    <scope>NUCLEOTIDE SEQUENCE [LARGE SCALE GENOMIC DNA]</scope>
    <source>
        <strain evidence="3 4">CGMCC 1.10181</strain>
    </source>
</reference>
<proteinExistence type="inferred from homology"/>
<evidence type="ECO:0000259" key="2">
    <source>
        <dbReference type="SMART" id="SM00014"/>
    </source>
</evidence>
<dbReference type="RefSeq" id="WP_343892864.1">
    <property type="nucleotide sequence ID" value="NZ_BAAAEH010000065.1"/>
</dbReference>
<dbReference type="InterPro" id="IPR000326">
    <property type="entry name" value="PAP2/HPO"/>
</dbReference>
<dbReference type="Proteomes" id="UP001419910">
    <property type="component" value="Unassembled WGS sequence"/>
</dbReference>
<comment type="similarity">
    <text evidence="1">Belongs to the class A bacterial acid phosphatase family.</text>
</comment>
<gene>
    <name evidence="3" type="ORF">ABC974_15045</name>
</gene>
<sequence length="262" mass="27512">MNGRTWIMAASLAIATTAAVPRLGLSQARSGYLPSGTIDITTILQAAPHKGDAQYEADRAIFRATRHWLGTPRGDLATHDVRSDPATMLGAFSCALGVSLTPQAAPKTMTLIGKAAIDTSTQAGTAKNYFKRDRPFVIDKGPVCEPLANMTGSYDYPSGHATWSWTWALLLAELAPDRSTAILTRGRAYGESRIVCGSHNASAVEAGRITASATLAADHGQAAFQADVAAARAELAALRADPATPKPQNCAAEEALISKPIL</sequence>
<evidence type="ECO:0000256" key="1">
    <source>
        <dbReference type="PIRNR" id="PIRNR000897"/>
    </source>
</evidence>
<dbReference type="SMART" id="SM00014">
    <property type="entry name" value="acidPPc"/>
    <property type="match status" value="1"/>
</dbReference>
<dbReference type="SUPFAM" id="SSF48317">
    <property type="entry name" value="Acid phosphatase/Vanadium-dependent haloperoxidase"/>
    <property type="match status" value="1"/>
</dbReference>
<comment type="catalytic activity">
    <reaction evidence="1">
        <text>a phosphate monoester + H2O = an alcohol + phosphate</text>
        <dbReference type="Rhea" id="RHEA:15017"/>
        <dbReference type="ChEBI" id="CHEBI:15377"/>
        <dbReference type="ChEBI" id="CHEBI:30879"/>
        <dbReference type="ChEBI" id="CHEBI:43474"/>
        <dbReference type="ChEBI" id="CHEBI:67140"/>
        <dbReference type="EC" id="3.1.3.2"/>
    </reaction>
</comment>
<dbReference type="EC" id="3.1.3.2" evidence="1"/>
<dbReference type="CDD" id="cd03397">
    <property type="entry name" value="PAP2_acid_phosphatase"/>
    <property type="match status" value="1"/>
</dbReference>
<dbReference type="EMBL" id="JBDIME010000013">
    <property type="protein sequence ID" value="MEN2790955.1"/>
    <property type="molecule type" value="Genomic_DNA"/>
</dbReference>
<dbReference type="PIRSF" id="PIRSF000897">
    <property type="entry name" value="Acid_Ptase_ClsA"/>
    <property type="match status" value="1"/>
</dbReference>